<evidence type="ECO:0000256" key="2">
    <source>
        <dbReference type="ARBA" id="ARBA00022475"/>
    </source>
</evidence>
<reference evidence="7 8" key="1">
    <citation type="submission" date="2024-02" db="EMBL/GenBank/DDBJ databases">
        <title>Bacterial strain from lacustrine sediment.</title>
        <authorList>
            <person name="Petit C."/>
            <person name="Fadhlaoui K."/>
        </authorList>
    </citation>
    <scope>NUCLEOTIDE SEQUENCE [LARGE SCALE GENOMIC DNA]</scope>
    <source>
        <strain evidence="7 8">IPX-CK</strain>
    </source>
</reference>
<keyword evidence="3 6" id="KW-0812">Transmembrane</keyword>
<comment type="subcellular location">
    <subcellularLocation>
        <location evidence="1">Membrane</location>
        <topology evidence="1">Multi-pass membrane protein</topology>
    </subcellularLocation>
</comment>
<evidence type="ECO:0000256" key="6">
    <source>
        <dbReference type="SAM" id="Phobius"/>
    </source>
</evidence>
<evidence type="ECO:0000256" key="5">
    <source>
        <dbReference type="ARBA" id="ARBA00023136"/>
    </source>
</evidence>
<dbReference type="Proteomes" id="UP001451571">
    <property type="component" value="Chromosome"/>
</dbReference>
<dbReference type="PANTHER" id="PTHR34857">
    <property type="entry name" value="SLL0384 PROTEIN"/>
    <property type="match status" value="1"/>
</dbReference>
<proteinExistence type="predicted"/>
<keyword evidence="8" id="KW-1185">Reference proteome</keyword>
<accession>A0ABZ3EVU7</accession>
<dbReference type="RefSeq" id="WP_342757199.1">
    <property type="nucleotide sequence ID" value="NZ_CP146256.1"/>
</dbReference>
<dbReference type="InterPro" id="IPR051611">
    <property type="entry name" value="ECF_transporter_component"/>
</dbReference>
<dbReference type="CDD" id="cd16914">
    <property type="entry name" value="EcfT"/>
    <property type="match status" value="1"/>
</dbReference>
<feature type="transmembrane region" description="Helical" evidence="6">
    <location>
        <begin position="207"/>
        <end position="225"/>
    </location>
</feature>
<evidence type="ECO:0000313" key="7">
    <source>
        <dbReference type="EMBL" id="XAH73595.1"/>
    </source>
</evidence>
<organism evidence="7 8">
    <name type="scientific">Kineothrix sedimenti</name>
    <dbReference type="NCBI Taxonomy" id="3123317"/>
    <lineage>
        <taxon>Bacteria</taxon>
        <taxon>Bacillati</taxon>
        <taxon>Bacillota</taxon>
        <taxon>Clostridia</taxon>
        <taxon>Lachnospirales</taxon>
        <taxon>Lachnospiraceae</taxon>
        <taxon>Kineothrix</taxon>
    </lineage>
</organism>
<evidence type="ECO:0000256" key="4">
    <source>
        <dbReference type="ARBA" id="ARBA00022989"/>
    </source>
</evidence>
<dbReference type="Pfam" id="PF02361">
    <property type="entry name" value="CbiQ"/>
    <property type="match status" value="1"/>
</dbReference>
<keyword evidence="4 6" id="KW-1133">Transmembrane helix</keyword>
<dbReference type="PANTHER" id="PTHR34857:SF2">
    <property type="entry name" value="SLL0384 PROTEIN"/>
    <property type="match status" value="1"/>
</dbReference>
<gene>
    <name evidence="7" type="ORF">V6984_19155</name>
</gene>
<feature type="transmembrane region" description="Helical" evidence="6">
    <location>
        <begin position="12"/>
        <end position="43"/>
    </location>
</feature>
<feature type="transmembrane region" description="Helical" evidence="6">
    <location>
        <begin position="49"/>
        <end position="67"/>
    </location>
</feature>
<feature type="transmembrane region" description="Helical" evidence="6">
    <location>
        <begin position="74"/>
        <end position="95"/>
    </location>
</feature>
<keyword evidence="5 6" id="KW-0472">Membrane</keyword>
<evidence type="ECO:0000256" key="3">
    <source>
        <dbReference type="ARBA" id="ARBA00022692"/>
    </source>
</evidence>
<sequence length="228" mass="25844">MKKKYIDPRIQFLLLVFIGIIILVSDVNRLILLNLLALSYLLYNGHMKGAIKTSVMLMVVVVFHFYILKSDYQVLKFVGFFTFLILRFSPVIMFASVLQEVPSGKMISSLQNLGIPKNILITLAVTLRFFPIIKVENESIQMSAKLRGLSLSQPKNWLHPLNSFEYTFVPLMMRTLKITDELAASAMTKGIDYPEARTSIYDSRIKFSDIAVGCTIVTCGIAIFFTKV</sequence>
<feature type="transmembrane region" description="Helical" evidence="6">
    <location>
        <begin position="115"/>
        <end position="133"/>
    </location>
</feature>
<dbReference type="InterPro" id="IPR003339">
    <property type="entry name" value="ABC/ECF_trnsptr_transmembrane"/>
</dbReference>
<protein>
    <submittedName>
        <fullName evidence="7">Energy-coupling factor transporter transmembrane component T</fullName>
    </submittedName>
</protein>
<dbReference type="EMBL" id="CP146256">
    <property type="protein sequence ID" value="XAH73595.1"/>
    <property type="molecule type" value="Genomic_DNA"/>
</dbReference>
<evidence type="ECO:0000313" key="8">
    <source>
        <dbReference type="Proteomes" id="UP001451571"/>
    </source>
</evidence>
<evidence type="ECO:0000256" key="1">
    <source>
        <dbReference type="ARBA" id="ARBA00004141"/>
    </source>
</evidence>
<keyword evidence="2" id="KW-1003">Cell membrane</keyword>
<name>A0ABZ3EVU7_9FIRM</name>